<dbReference type="PROSITE" id="PS51203">
    <property type="entry name" value="CS"/>
    <property type="match status" value="1"/>
</dbReference>
<feature type="domain" description="CS" evidence="3">
    <location>
        <begin position="3"/>
        <end position="90"/>
    </location>
</feature>
<organism evidence="4 5">
    <name type="scientific">Hydra vulgaris</name>
    <name type="common">Hydra</name>
    <name type="synonym">Hydra attenuata</name>
    <dbReference type="NCBI Taxonomy" id="6087"/>
    <lineage>
        <taxon>Eukaryota</taxon>
        <taxon>Metazoa</taxon>
        <taxon>Cnidaria</taxon>
        <taxon>Hydrozoa</taxon>
        <taxon>Hydroidolina</taxon>
        <taxon>Anthoathecata</taxon>
        <taxon>Aplanulata</taxon>
        <taxon>Hydridae</taxon>
        <taxon>Hydra</taxon>
    </lineage>
</organism>
<sequence length="166" mass="19073">MAPTAPLVLWAQRKDRILVSVQIEDVSNEQIFVDQTKLTFSGQSHGILYAVDLEFFNNIVPEESKQRKGGREFYFDLKKKESGPFWPRLLKDKSKHANIKVDFSRWKDEDESDDDAGHFDNGNLEDMMQQMGDTSLDPGEISESDSDDEKIPELEDESGKKNEEDK</sequence>
<dbReference type="Proteomes" id="UP001652625">
    <property type="component" value="Chromosome 11"/>
</dbReference>
<dbReference type="PANTHER" id="PTHR22932">
    <property type="entry name" value="TELOMERASE-BINDING PROTEIN P23 HSP90 CO-CHAPERONE"/>
    <property type="match status" value="1"/>
</dbReference>
<dbReference type="PANTHER" id="PTHR22932:SF1">
    <property type="entry name" value="CO-CHAPERONE PROTEIN DAF-41"/>
    <property type="match status" value="1"/>
</dbReference>
<comment type="similarity">
    <text evidence="1">Belongs to the p23/wos2 family.</text>
</comment>
<evidence type="ECO:0000256" key="1">
    <source>
        <dbReference type="ARBA" id="ARBA00025733"/>
    </source>
</evidence>
<dbReference type="InterPro" id="IPR007052">
    <property type="entry name" value="CS_dom"/>
</dbReference>
<protein>
    <submittedName>
        <fullName evidence="5">Prostaglandin E synthase 3 isoform X2</fullName>
    </submittedName>
</protein>
<evidence type="ECO:0000259" key="3">
    <source>
        <dbReference type="PROSITE" id="PS51203"/>
    </source>
</evidence>
<dbReference type="InterPro" id="IPR045250">
    <property type="entry name" value="p23-like"/>
</dbReference>
<feature type="compositionally biased region" description="Basic and acidic residues" evidence="2">
    <location>
        <begin position="149"/>
        <end position="166"/>
    </location>
</feature>
<dbReference type="RefSeq" id="XP_065665903.1">
    <property type="nucleotide sequence ID" value="XM_065809831.1"/>
</dbReference>
<evidence type="ECO:0000256" key="2">
    <source>
        <dbReference type="SAM" id="MobiDB-lite"/>
    </source>
</evidence>
<dbReference type="CDD" id="cd06465">
    <property type="entry name" value="p23_hB-ind1_like"/>
    <property type="match status" value="1"/>
</dbReference>
<evidence type="ECO:0000313" key="4">
    <source>
        <dbReference type="Proteomes" id="UP001652625"/>
    </source>
</evidence>
<proteinExistence type="inferred from homology"/>
<dbReference type="GeneID" id="105850946"/>
<gene>
    <name evidence="5" type="primary">LOC105850946</name>
</gene>
<dbReference type="InterPro" id="IPR008978">
    <property type="entry name" value="HSP20-like_chaperone"/>
</dbReference>
<dbReference type="Gene3D" id="2.60.40.790">
    <property type="match status" value="1"/>
</dbReference>
<keyword evidence="4" id="KW-1185">Reference proteome</keyword>
<accession>A0ABM4CVE7</accession>
<evidence type="ECO:0000313" key="5">
    <source>
        <dbReference type="RefSeq" id="XP_065665903.1"/>
    </source>
</evidence>
<feature type="region of interest" description="Disordered" evidence="2">
    <location>
        <begin position="102"/>
        <end position="166"/>
    </location>
</feature>
<reference evidence="5" key="1">
    <citation type="submission" date="2025-08" db="UniProtKB">
        <authorList>
            <consortium name="RefSeq"/>
        </authorList>
    </citation>
    <scope>IDENTIFICATION</scope>
</reference>
<dbReference type="SUPFAM" id="SSF49764">
    <property type="entry name" value="HSP20-like chaperones"/>
    <property type="match status" value="1"/>
</dbReference>
<name>A0ABM4CVE7_HYDVU</name>